<dbReference type="PANTHER" id="PTHR12684:SF2">
    <property type="entry name" value="TRNA 2'-PHOSPHOTRANSFERASE 1"/>
    <property type="match status" value="1"/>
</dbReference>
<comment type="similarity">
    <text evidence="1 5">Belongs to the KptA/TPT1 family.</text>
</comment>
<keyword evidence="3 5" id="KW-0520">NAD</keyword>
<dbReference type="InterPro" id="IPR022928">
    <property type="entry name" value="RNA_2'-PTrans_KptA"/>
</dbReference>
<dbReference type="EC" id="2.7.1.-" evidence="5"/>
<evidence type="ECO:0000313" key="7">
    <source>
        <dbReference type="Proteomes" id="UP000716004"/>
    </source>
</evidence>
<name>A0A8J7YT19_9ARCH</name>
<dbReference type="Gene3D" id="3.20.170.30">
    <property type="match status" value="1"/>
</dbReference>
<evidence type="ECO:0000256" key="2">
    <source>
        <dbReference type="ARBA" id="ARBA00022679"/>
    </source>
</evidence>
<evidence type="ECO:0000256" key="3">
    <source>
        <dbReference type="ARBA" id="ARBA00023027"/>
    </source>
</evidence>
<accession>A0A8J7YT19</accession>
<dbReference type="GO" id="GO:0006388">
    <property type="term" value="P:tRNA splicing, via endonucleolytic cleavage and ligation"/>
    <property type="evidence" value="ECO:0007669"/>
    <property type="project" value="UniProtKB-UniRule"/>
</dbReference>
<dbReference type="GO" id="GO:0000215">
    <property type="term" value="F:tRNA 2'-phosphotransferase activity"/>
    <property type="evidence" value="ECO:0007669"/>
    <property type="project" value="TreeGrafter"/>
</dbReference>
<dbReference type="GO" id="GO:0003950">
    <property type="term" value="F:NAD+ poly-ADP-ribosyltransferase activity"/>
    <property type="evidence" value="ECO:0007669"/>
    <property type="project" value="InterPro"/>
</dbReference>
<reference evidence="6" key="1">
    <citation type="submission" date="2021-04" db="EMBL/GenBank/DDBJ databases">
        <title>Genomic insights into ecological role and evolution of a novel Thermoplasmata order Candidatus Sysuiplasmatales.</title>
        <authorList>
            <person name="Yuan Y."/>
        </authorList>
    </citation>
    <scope>NUCLEOTIDE SEQUENCE</scope>
    <source>
        <strain evidence="6">YP2-bin.285</strain>
    </source>
</reference>
<sequence length="200" mass="22782">MSDRELEHIGRSMAGVLRHFPERFNLEMDEHGWVDVRAFISAMVERQPRLHWLRMHHIVAIVETDPKGRYQLSNGKMRATYGHSFDVELDLPTDGIPERLYYPATEEEVSILIENGLKPADRRMVHLSKTSADAYIAGRVRTEKPVIIEVDASSMIRNDGVIQRAGKTVFLAKEVPPAYLRVMAEEEITVPEETGEGESE</sequence>
<dbReference type="EMBL" id="JAGVSJ010000017">
    <property type="protein sequence ID" value="MBX8632198.1"/>
    <property type="molecule type" value="Genomic_DNA"/>
</dbReference>
<comment type="caution">
    <text evidence="6">The sequence shown here is derived from an EMBL/GenBank/DDBJ whole genome shotgun (WGS) entry which is preliminary data.</text>
</comment>
<dbReference type="Proteomes" id="UP000716004">
    <property type="component" value="Unassembled WGS sequence"/>
</dbReference>
<proteinExistence type="inferred from homology"/>
<evidence type="ECO:0000256" key="5">
    <source>
        <dbReference type="HAMAP-Rule" id="MF_00299"/>
    </source>
</evidence>
<gene>
    <name evidence="5" type="primary">kptA</name>
    <name evidence="6" type="ORF">J9259_06750</name>
</gene>
<dbReference type="InterPro" id="IPR042080">
    <property type="entry name" value="RNA_2'-PTrans_N"/>
</dbReference>
<dbReference type="HAMAP" id="MF_00299">
    <property type="entry name" value="KptA"/>
    <property type="match status" value="1"/>
</dbReference>
<dbReference type="InterPro" id="IPR042081">
    <property type="entry name" value="RNA_2'-PTrans_C"/>
</dbReference>
<dbReference type="Gene3D" id="1.10.10.970">
    <property type="entry name" value="RNA 2'-phosphotransferase, Tpt1/KptA family, N-terminal domain"/>
    <property type="match status" value="1"/>
</dbReference>
<dbReference type="InterPro" id="IPR002745">
    <property type="entry name" value="Ptrans_KptA/Tpt1"/>
</dbReference>
<evidence type="ECO:0000313" key="6">
    <source>
        <dbReference type="EMBL" id="MBX8632198.1"/>
    </source>
</evidence>
<dbReference type="AlphaFoldDB" id="A0A8J7YT19"/>
<dbReference type="PANTHER" id="PTHR12684">
    <property type="entry name" value="PUTATIVE PHOSPHOTRANSFERASE"/>
    <property type="match status" value="1"/>
</dbReference>
<dbReference type="SUPFAM" id="SSF56399">
    <property type="entry name" value="ADP-ribosylation"/>
    <property type="match status" value="1"/>
</dbReference>
<evidence type="ECO:0000256" key="4">
    <source>
        <dbReference type="ARBA" id="ARBA00025212"/>
    </source>
</evidence>
<comment type="function">
    <text evidence="4 5">Removes the 2'-phosphate from RNA via an intermediate in which the phosphate is ADP-ribosylated by NAD followed by a presumed transesterification to release the RNA and generate ADP-ribose 1''-2''-cyclic phosphate (APPR&gt;P). May function as an ADP-ribosylase.</text>
</comment>
<organism evidence="6 7">
    <name type="scientific">Candidatus Sysuiplasma superficiale</name>
    <dbReference type="NCBI Taxonomy" id="2823368"/>
    <lineage>
        <taxon>Archaea</taxon>
        <taxon>Methanobacteriati</taxon>
        <taxon>Thermoplasmatota</taxon>
        <taxon>Thermoplasmata</taxon>
        <taxon>Candidatus Sysuiplasmatales</taxon>
        <taxon>Candidatus Sysuiplasmataceae</taxon>
        <taxon>Candidatus Sysuiplasma</taxon>
    </lineage>
</organism>
<evidence type="ECO:0000256" key="1">
    <source>
        <dbReference type="ARBA" id="ARBA00009836"/>
    </source>
</evidence>
<keyword evidence="2 5" id="KW-0808">Transferase</keyword>
<protein>
    <recommendedName>
        <fullName evidence="5">Probable RNA 2'-phosphotransferase</fullName>
        <ecNumber evidence="5">2.7.1.-</ecNumber>
    </recommendedName>
</protein>
<dbReference type="Pfam" id="PF01885">
    <property type="entry name" value="PTS_2-RNA"/>
    <property type="match status" value="1"/>
</dbReference>